<name>A0ABN8HTQ8_9NEOP</name>
<evidence type="ECO:0000259" key="4">
    <source>
        <dbReference type="Pfam" id="PF04500"/>
    </source>
</evidence>
<organism evidence="5 6">
    <name type="scientific">Iphiclides podalirius</name>
    <name type="common">scarce swallowtail</name>
    <dbReference type="NCBI Taxonomy" id="110791"/>
    <lineage>
        <taxon>Eukaryota</taxon>
        <taxon>Metazoa</taxon>
        <taxon>Ecdysozoa</taxon>
        <taxon>Arthropoda</taxon>
        <taxon>Hexapoda</taxon>
        <taxon>Insecta</taxon>
        <taxon>Pterygota</taxon>
        <taxon>Neoptera</taxon>
        <taxon>Endopterygota</taxon>
        <taxon>Lepidoptera</taxon>
        <taxon>Glossata</taxon>
        <taxon>Ditrysia</taxon>
        <taxon>Papilionoidea</taxon>
        <taxon>Papilionidae</taxon>
        <taxon>Papilioninae</taxon>
        <taxon>Iphiclides</taxon>
    </lineage>
</organism>
<accession>A0ABN8HTQ8</accession>
<evidence type="ECO:0000313" key="5">
    <source>
        <dbReference type="EMBL" id="CAH2040298.1"/>
    </source>
</evidence>
<evidence type="ECO:0000313" key="6">
    <source>
        <dbReference type="Proteomes" id="UP000837857"/>
    </source>
</evidence>
<keyword evidence="6" id="KW-1185">Reference proteome</keyword>
<keyword evidence="1" id="KW-0479">Metal-binding</keyword>
<evidence type="ECO:0000256" key="2">
    <source>
        <dbReference type="ARBA" id="ARBA00022771"/>
    </source>
</evidence>
<protein>
    <recommendedName>
        <fullName evidence="4">FLYWCH-type domain-containing protein</fullName>
    </recommendedName>
</protein>
<dbReference type="Pfam" id="PF04500">
    <property type="entry name" value="FLYWCH"/>
    <property type="match status" value="1"/>
</dbReference>
<feature type="non-terminal residue" evidence="5">
    <location>
        <position position="1"/>
    </location>
</feature>
<evidence type="ECO:0000256" key="3">
    <source>
        <dbReference type="ARBA" id="ARBA00022833"/>
    </source>
</evidence>
<dbReference type="EMBL" id="OW152824">
    <property type="protein sequence ID" value="CAH2040298.1"/>
    <property type="molecule type" value="Genomic_DNA"/>
</dbReference>
<reference evidence="5" key="1">
    <citation type="submission" date="2022-03" db="EMBL/GenBank/DDBJ databases">
        <authorList>
            <person name="Martin H S."/>
        </authorList>
    </citation>
    <scope>NUCLEOTIDE SEQUENCE</scope>
</reference>
<keyword evidence="3" id="KW-0862">Zinc</keyword>
<proteinExistence type="predicted"/>
<gene>
    <name evidence="5" type="ORF">IPOD504_LOCUS2461</name>
</gene>
<feature type="domain" description="FLYWCH-type" evidence="4">
    <location>
        <begin position="20"/>
        <end position="79"/>
    </location>
</feature>
<dbReference type="InterPro" id="IPR007588">
    <property type="entry name" value="Znf_FLYWCH"/>
</dbReference>
<sequence length="79" mass="9201">MSFLLLLVTYNYDFCEEPMFTTSRFGKPVIQYGRYRFNKRSDSKGPRMGWTCTKVSTGCRATIVTVNDEIIKLNNTHNH</sequence>
<dbReference type="Proteomes" id="UP000837857">
    <property type="component" value="Chromosome 12"/>
</dbReference>
<evidence type="ECO:0000256" key="1">
    <source>
        <dbReference type="ARBA" id="ARBA00022723"/>
    </source>
</evidence>
<dbReference type="Gene3D" id="2.20.25.240">
    <property type="match status" value="1"/>
</dbReference>
<keyword evidence="2" id="KW-0863">Zinc-finger</keyword>